<evidence type="ECO:0000313" key="2">
    <source>
        <dbReference type="Proteomes" id="UP000318437"/>
    </source>
</evidence>
<dbReference type="Proteomes" id="UP000318437">
    <property type="component" value="Unassembled WGS sequence"/>
</dbReference>
<keyword evidence="2" id="KW-1185">Reference proteome</keyword>
<dbReference type="RefSeq" id="WP_146447812.1">
    <property type="nucleotide sequence ID" value="NZ_SJPS01000001.1"/>
</dbReference>
<organism evidence="1 2">
    <name type="scientific">Bythopirellula polymerisocia</name>
    <dbReference type="NCBI Taxonomy" id="2528003"/>
    <lineage>
        <taxon>Bacteria</taxon>
        <taxon>Pseudomonadati</taxon>
        <taxon>Planctomycetota</taxon>
        <taxon>Planctomycetia</taxon>
        <taxon>Pirellulales</taxon>
        <taxon>Lacipirellulaceae</taxon>
        <taxon>Bythopirellula</taxon>
    </lineage>
</organism>
<accession>A0A5C6CZ35</accession>
<proteinExistence type="predicted"/>
<dbReference type="OrthoDB" id="291694at2"/>
<gene>
    <name evidence="1" type="ORF">Pla144_06300</name>
</gene>
<name>A0A5C6CZ35_9BACT</name>
<dbReference type="AlphaFoldDB" id="A0A5C6CZ35"/>
<reference evidence="1 2" key="1">
    <citation type="submission" date="2019-02" db="EMBL/GenBank/DDBJ databases">
        <title>Deep-cultivation of Planctomycetes and their phenomic and genomic characterization uncovers novel biology.</title>
        <authorList>
            <person name="Wiegand S."/>
            <person name="Jogler M."/>
            <person name="Boedeker C."/>
            <person name="Pinto D."/>
            <person name="Vollmers J."/>
            <person name="Rivas-Marin E."/>
            <person name="Kohn T."/>
            <person name="Peeters S.H."/>
            <person name="Heuer A."/>
            <person name="Rast P."/>
            <person name="Oberbeckmann S."/>
            <person name="Bunk B."/>
            <person name="Jeske O."/>
            <person name="Meyerdierks A."/>
            <person name="Storesund J.E."/>
            <person name="Kallscheuer N."/>
            <person name="Luecker S."/>
            <person name="Lage O.M."/>
            <person name="Pohl T."/>
            <person name="Merkel B.J."/>
            <person name="Hornburger P."/>
            <person name="Mueller R.-W."/>
            <person name="Bruemmer F."/>
            <person name="Labrenz M."/>
            <person name="Spormann A.M."/>
            <person name="Op Den Camp H."/>
            <person name="Overmann J."/>
            <person name="Amann R."/>
            <person name="Jetten M.S.M."/>
            <person name="Mascher T."/>
            <person name="Medema M.H."/>
            <person name="Devos D.P."/>
            <person name="Kaster A.-K."/>
            <person name="Ovreas L."/>
            <person name="Rohde M."/>
            <person name="Galperin M.Y."/>
            <person name="Jogler C."/>
        </authorList>
    </citation>
    <scope>NUCLEOTIDE SEQUENCE [LARGE SCALE GENOMIC DNA]</scope>
    <source>
        <strain evidence="1 2">Pla144</strain>
    </source>
</reference>
<dbReference type="EMBL" id="SJPS01000001">
    <property type="protein sequence ID" value="TWU29850.1"/>
    <property type="molecule type" value="Genomic_DNA"/>
</dbReference>
<evidence type="ECO:0000313" key="1">
    <source>
        <dbReference type="EMBL" id="TWU29850.1"/>
    </source>
</evidence>
<protein>
    <submittedName>
        <fullName evidence="1">Uncharacterized protein</fullName>
    </submittedName>
</protein>
<comment type="caution">
    <text evidence="1">The sequence shown here is derived from an EMBL/GenBank/DDBJ whole genome shotgun (WGS) entry which is preliminary data.</text>
</comment>
<sequence>MSIHVEIPEPLAEKVQDAARSLATSPQHYVLDAITKTLAENAVVPSNEQNDPLLGLFSDQADLIDTIVEEAMDRRRSAPLRAPCE</sequence>